<dbReference type="Proteomes" id="UP000233551">
    <property type="component" value="Unassembled WGS sequence"/>
</dbReference>
<evidence type="ECO:0000313" key="2">
    <source>
        <dbReference type="Proteomes" id="UP000233551"/>
    </source>
</evidence>
<comment type="caution">
    <text evidence="1">The sequence shown here is derived from an EMBL/GenBank/DDBJ whole genome shotgun (WGS) entry which is preliminary data.</text>
</comment>
<gene>
    <name evidence="1" type="ORF">CRG98_005872</name>
</gene>
<proteinExistence type="predicted"/>
<evidence type="ECO:0000313" key="1">
    <source>
        <dbReference type="EMBL" id="PKI73745.1"/>
    </source>
</evidence>
<accession>A0A2I0KZ50</accession>
<sequence length="223" mass="25299">MQSPHGTPMRRVQCRWACQTNNRAARASSEKSRYAHAWLMGVFGGLVSRPPRTGSICTVKAMFFMGRLGDPKLKICMLFHTRTTAFGFPTHTTAVRVSHPLHCIWVSHPHHYSQGFTPTPLHSGFTIRVSDPHHYNQGFTLAPLHSGFTPTPLQSGFHTRSTTFRFHTHTTVVRVSHLLHYIQVSHSGFRTHNTAIKVSHPSTILEFHTLFFTDFNVSCKHFT</sequence>
<keyword evidence="2" id="KW-1185">Reference proteome</keyword>
<reference evidence="1 2" key="1">
    <citation type="submission" date="2017-11" db="EMBL/GenBank/DDBJ databases">
        <title>De-novo sequencing of pomegranate (Punica granatum L.) genome.</title>
        <authorList>
            <person name="Akparov Z."/>
            <person name="Amiraslanov A."/>
            <person name="Hajiyeva S."/>
            <person name="Abbasov M."/>
            <person name="Kaur K."/>
            <person name="Hamwieh A."/>
            <person name="Solovyev V."/>
            <person name="Salamov A."/>
            <person name="Braich B."/>
            <person name="Kosarev P."/>
            <person name="Mahmoud A."/>
            <person name="Hajiyev E."/>
            <person name="Babayeva S."/>
            <person name="Izzatullayeva V."/>
            <person name="Mammadov A."/>
            <person name="Mammadov A."/>
            <person name="Sharifova S."/>
            <person name="Ojaghi J."/>
            <person name="Eynullazada K."/>
            <person name="Bayramov B."/>
            <person name="Abdulazimova A."/>
            <person name="Shahmuradov I."/>
        </authorList>
    </citation>
    <scope>NUCLEOTIDE SEQUENCE [LARGE SCALE GENOMIC DNA]</scope>
    <source>
        <strain evidence="2">cv. AG2017</strain>
        <tissue evidence="1">Leaf</tissue>
    </source>
</reference>
<name>A0A2I0KZ50_PUNGR</name>
<organism evidence="1 2">
    <name type="scientific">Punica granatum</name>
    <name type="common">Pomegranate</name>
    <dbReference type="NCBI Taxonomy" id="22663"/>
    <lineage>
        <taxon>Eukaryota</taxon>
        <taxon>Viridiplantae</taxon>
        <taxon>Streptophyta</taxon>
        <taxon>Embryophyta</taxon>
        <taxon>Tracheophyta</taxon>
        <taxon>Spermatophyta</taxon>
        <taxon>Magnoliopsida</taxon>
        <taxon>eudicotyledons</taxon>
        <taxon>Gunneridae</taxon>
        <taxon>Pentapetalae</taxon>
        <taxon>rosids</taxon>
        <taxon>malvids</taxon>
        <taxon>Myrtales</taxon>
        <taxon>Lythraceae</taxon>
        <taxon>Punica</taxon>
    </lineage>
</organism>
<protein>
    <submittedName>
        <fullName evidence="1">Uncharacterized protein</fullName>
    </submittedName>
</protein>
<dbReference type="AlphaFoldDB" id="A0A2I0KZ50"/>
<dbReference type="EMBL" id="PGOL01000255">
    <property type="protein sequence ID" value="PKI73745.1"/>
    <property type="molecule type" value="Genomic_DNA"/>
</dbReference>